<keyword evidence="1" id="KW-1133">Transmembrane helix</keyword>
<reference evidence="3" key="1">
    <citation type="submission" date="2023-03" db="UniProtKB">
        <authorList>
            <consortium name="WormBaseParasite"/>
        </authorList>
    </citation>
    <scope>IDENTIFICATION</scope>
</reference>
<sequence length="783" mass="86825">MVCDRHGACSTAETARFVVHHPVNFSTASNQLLLLIESDIESGDIFGALSKLNALRLEHCDSSIAEAYSNRVVIAILNVFKDFSDENSFWEQISWALSMVSELSESVTERLFEALELGRLKYGFSAVSARTKRQSYHKTTKSTKIINEEQASQLMFPFDTLIAANKDVVAMYLQNIIDVISSFCVQVDSSRIMKAAGLCRKESFIAGTGLTFVQAQGVAPSSANFLNTSFAFAGETQKMVRRLSCGVFVCICKKESFIAGTGLTFVQAQGVAPSSANFLNTSFAFAGETQKMISMTAAFKNVYSNYECGTDEEPRICMQICLGTAKITRTAFIKSSYLRSFFFSASYNMIDFNRSTSSFYQVRFVNPVNGSFISLNNGASFRVTIPLESFIPSHYYACFDYSRGIWSNSQCTSSNAKRITNATYAIDCDCISTGIISIFEMNPPTPPPYSSYNDILLTFLLGTSSSPICDEAERSMFVSQISAASGVSASRIVDVMCINDGTSIVRATLRAPFRPSQKSNSYAVQAITRAVDASEGGLLVFTSSRAISVNASVIKRVLNGDGNARRIRLMIDRSYKDVIANDSTTMAIQWLQSISQMTRISIYRFKNPYILVGIVFNFTITVPFEDEVNPLSAEEIAQIIIENTHYGNLKLEGRQGESLPVEVATLADVTELIPINESNTLVLVLTIVVSTFFVCSSTIVAFLVVLKIRTDRLLTMRERLIEQARCTFNYYITRYIEIGIPIETMFGHIARNEFLTFQFTSVEVFKDDIELHNNALSQESVCM</sequence>
<keyword evidence="2" id="KW-1185">Reference proteome</keyword>
<organism evidence="2 3">
    <name type="scientific">Ascaris lumbricoides</name>
    <name type="common">Giant roundworm</name>
    <dbReference type="NCBI Taxonomy" id="6252"/>
    <lineage>
        <taxon>Eukaryota</taxon>
        <taxon>Metazoa</taxon>
        <taxon>Ecdysozoa</taxon>
        <taxon>Nematoda</taxon>
        <taxon>Chromadorea</taxon>
        <taxon>Rhabditida</taxon>
        <taxon>Spirurina</taxon>
        <taxon>Ascaridomorpha</taxon>
        <taxon>Ascaridoidea</taxon>
        <taxon>Ascarididae</taxon>
        <taxon>Ascaris</taxon>
    </lineage>
</organism>
<evidence type="ECO:0000313" key="2">
    <source>
        <dbReference type="Proteomes" id="UP000036681"/>
    </source>
</evidence>
<evidence type="ECO:0000256" key="1">
    <source>
        <dbReference type="SAM" id="Phobius"/>
    </source>
</evidence>
<name>A0A9J2PZK7_ASCLU</name>
<dbReference type="WBParaSite" id="ALUE_0001561601-mRNA-1">
    <property type="protein sequence ID" value="ALUE_0001561601-mRNA-1"/>
    <property type="gene ID" value="ALUE_0001561601"/>
</dbReference>
<accession>A0A9J2PZK7</accession>
<proteinExistence type="predicted"/>
<evidence type="ECO:0000313" key="3">
    <source>
        <dbReference type="WBParaSite" id="ALUE_0001561601-mRNA-1"/>
    </source>
</evidence>
<dbReference type="AlphaFoldDB" id="A0A9J2PZK7"/>
<dbReference type="Proteomes" id="UP000036681">
    <property type="component" value="Unplaced"/>
</dbReference>
<feature type="transmembrane region" description="Helical" evidence="1">
    <location>
        <begin position="681"/>
        <end position="706"/>
    </location>
</feature>
<protein>
    <submittedName>
        <fullName evidence="3">GPS domain-containing protein</fullName>
    </submittedName>
</protein>
<keyword evidence="1" id="KW-0812">Transmembrane</keyword>
<keyword evidence="1" id="KW-0472">Membrane</keyword>